<dbReference type="SMART" id="SM00878">
    <property type="entry name" value="Biotin_carb_C"/>
    <property type="match status" value="1"/>
</dbReference>
<comment type="function">
    <text evidence="1 17">This protein is a component of the acetyl coenzyme A carboxylase complex; first, biotin carboxylase catalyzes the carboxylation of the carrier protein and then the transcarboxylase transfers the carboxyl group to form malonyl-CoA.</text>
</comment>
<dbReference type="InterPro" id="IPR004549">
    <property type="entry name" value="Acetyl_CoA_COase_biotin_COase"/>
</dbReference>
<dbReference type="Proteomes" id="UP000520814">
    <property type="component" value="Unassembled WGS sequence"/>
</dbReference>
<dbReference type="GO" id="GO:0046872">
    <property type="term" value="F:metal ion binding"/>
    <property type="evidence" value="ECO:0007669"/>
    <property type="project" value="UniProtKB-KW"/>
</dbReference>
<dbReference type="InterPro" id="IPR011761">
    <property type="entry name" value="ATP-grasp"/>
</dbReference>
<dbReference type="GO" id="GO:0004075">
    <property type="term" value="F:biotin carboxylase activity"/>
    <property type="evidence" value="ECO:0007669"/>
    <property type="project" value="UniProtKB-EC"/>
</dbReference>
<keyword evidence="9 17" id="KW-0276">Fatty acid metabolism</keyword>
<dbReference type="InterPro" id="IPR011764">
    <property type="entry name" value="Biotin_carboxylation_dom"/>
</dbReference>
<evidence type="ECO:0000256" key="10">
    <source>
        <dbReference type="ARBA" id="ARBA00022840"/>
    </source>
</evidence>
<dbReference type="Pfam" id="PF02786">
    <property type="entry name" value="CPSase_L_D2"/>
    <property type="match status" value="1"/>
</dbReference>
<evidence type="ECO:0000256" key="5">
    <source>
        <dbReference type="ARBA" id="ARBA00022516"/>
    </source>
</evidence>
<keyword evidence="8 16" id="KW-0547">Nucleotide-binding</keyword>
<dbReference type="RefSeq" id="WP_184200359.1">
    <property type="nucleotide sequence ID" value="NZ_JACHGW010000003.1"/>
</dbReference>
<dbReference type="InterPro" id="IPR005481">
    <property type="entry name" value="BC-like_N"/>
</dbReference>
<dbReference type="PANTHER" id="PTHR48095">
    <property type="entry name" value="PYRUVATE CARBOXYLASE SUBUNIT A"/>
    <property type="match status" value="1"/>
</dbReference>
<keyword evidence="11" id="KW-0460">Magnesium</keyword>
<dbReference type="PROSITE" id="PS00866">
    <property type="entry name" value="CPSASE_1"/>
    <property type="match status" value="1"/>
</dbReference>
<dbReference type="PROSITE" id="PS50975">
    <property type="entry name" value="ATP_GRASP"/>
    <property type="match status" value="1"/>
</dbReference>
<evidence type="ECO:0000256" key="14">
    <source>
        <dbReference type="ARBA" id="ARBA00023267"/>
    </source>
</evidence>
<keyword evidence="12 17" id="KW-0443">Lipid metabolism</keyword>
<dbReference type="GO" id="GO:2001295">
    <property type="term" value="P:malonyl-CoA biosynthetic process"/>
    <property type="evidence" value="ECO:0007669"/>
    <property type="project" value="UniProtKB-UniPathway"/>
</dbReference>
<dbReference type="SUPFAM" id="SSF51246">
    <property type="entry name" value="Rudiment single hybrid motif"/>
    <property type="match status" value="1"/>
</dbReference>
<dbReference type="Gene3D" id="3.30.470.20">
    <property type="entry name" value="ATP-grasp fold, B domain"/>
    <property type="match status" value="1"/>
</dbReference>
<dbReference type="SUPFAM" id="SSF52440">
    <property type="entry name" value="PreATP-grasp domain"/>
    <property type="match status" value="1"/>
</dbReference>
<name>A0A7W9STT8_ARMRO</name>
<evidence type="ECO:0000259" key="19">
    <source>
        <dbReference type="PROSITE" id="PS50979"/>
    </source>
</evidence>
<evidence type="ECO:0000256" key="7">
    <source>
        <dbReference type="ARBA" id="ARBA00022723"/>
    </source>
</evidence>
<dbReference type="Pfam" id="PF02785">
    <property type="entry name" value="Biotin_carb_C"/>
    <property type="match status" value="1"/>
</dbReference>
<keyword evidence="10 16" id="KW-0067">ATP-binding</keyword>
<comment type="subunit">
    <text evidence="3 17">Acetyl-CoA carboxylase is a heterohexamer of biotin carboxyl carrier protein, biotin carboxylase and the two subunits of carboxyl transferase in a 2:2 complex.</text>
</comment>
<dbReference type="GO" id="GO:0005524">
    <property type="term" value="F:ATP binding"/>
    <property type="evidence" value="ECO:0007669"/>
    <property type="project" value="UniProtKB-UniRule"/>
</dbReference>
<evidence type="ECO:0000256" key="15">
    <source>
        <dbReference type="ARBA" id="ARBA00048600"/>
    </source>
</evidence>
<evidence type="ECO:0000256" key="16">
    <source>
        <dbReference type="PROSITE-ProRule" id="PRU00409"/>
    </source>
</evidence>
<dbReference type="SUPFAM" id="SSF56059">
    <property type="entry name" value="Glutathione synthetase ATP-binding domain-like"/>
    <property type="match status" value="1"/>
</dbReference>
<keyword evidence="13 17" id="KW-0275">Fatty acid biosynthesis</keyword>
<dbReference type="Gene3D" id="3.40.50.20">
    <property type="match status" value="1"/>
</dbReference>
<evidence type="ECO:0000256" key="2">
    <source>
        <dbReference type="ARBA" id="ARBA00004956"/>
    </source>
</evidence>
<dbReference type="GO" id="GO:0006633">
    <property type="term" value="P:fatty acid biosynthetic process"/>
    <property type="evidence" value="ECO:0007669"/>
    <property type="project" value="UniProtKB-KW"/>
</dbReference>
<gene>
    <name evidence="20" type="ORF">HNQ39_003899</name>
</gene>
<evidence type="ECO:0000256" key="17">
    <source>
        <dbReference type="RuleBase" id="RU365063"/>
    </source>
</evidence>
<comment type="catalytic activity">
    <reaction evidence="15 17">
        <text>N(6)-biotinyl-L-lysyl-[protein] + hydrogencarbonate + ATP = N(6)-carboxybiotinyl-L-lysyl-[protein] + ADP + phosphate + H(+)</text>
        <dbReference type="Rhea" id="RHEA:13501"/>
        <dbReference type="Rhea" id="RHEA-COMP:10505"/>
        <dbReference type="Rhea" id="RHEA-COMP:10506"/>
        <dbReference type="ChEBI" id="CHEBI:15378"/>
        <dbReference type="ChEBI" id="CHEBI:17544"/>
        <dbReference type="ChEBI" id="CHEBI:30616"/>
        <dbReference type="ChEBI" id="CHEBI:43474"/>
        <dbReference type="ChEBI" id="CHEBI:83144"/>
        <dbReference type="ChEBI" id="CHEBI:83145"/>
        <dbReference type="ChEBI" id="CHEBI:456216"/>
        <dbReference type="EC" id="6.3.4.14"/>
    </reaction>
</comment>
<comment type="caution">
    <text evidence="20">The sequence shown here is derived from an EMBL/GenBank/DDBJ whole genome shotgun (WGS) entry which is preliminary data.</text>
</comment>
<feature type="domain" description="Biotin carboxylation" evidence="19">
    <location>
        <begin position="1"/>
        <end position="447"/>
    </location>
</feature>
<dbReference type="NCBIfam" id="TIGR00514">
    <property type="entry name" value="accC"/>
    <property type="match status" value="1"/>
</dbReference>
<dbReference type="UniPathway" id="UPA00655">
    <property type="reaction ID" value="UER00711"/>
</dbReference>
<dbReference type="PROSITE" id="PS50979">
    <property type="entry name" value="BC"/>
    <property type="match status" value="1"/>
</dbReference>
<accession>A0A7W9STT8</accession>
<dbReference type="InterPro" id="IPR005479">
    <property type="entry name" value="CPAse_ATP-bd"/>
</dbReference>
<dbReference type="AlphaFoldDB" id="A0A7W9STT8"/>
<keyword evidence="6 17" id="KW-0436">Ligase</keyword>
<dbReference type="Gene3D" id="3.30.1490.20">
    <property type="entry name" value="ATP-grasp fold, A domain"/>
    <property type="match status" value="1"/>
</dbReference>
<keyword evidence="7" id="KW-0479">Metal-binding</keyword>
<evidence type="ECO:0000256" key="1">
    <source>
        <dbReference type="ARBA" id="ARBA00003761"/>
    </source>
</evidence>
<keyword evidence="14 17" id="KW-0092">Biotin</keyword>
<evidence type="ECO:0000256" key="3">
    <source>
        <dbReference type="ARBA" id="ARBA00011750"/>
    </source>
</evidence>
<dbReference type="EC" id="6.3.4.14" evidence="4 17"/>
<dbReference type="EMBL" id="JACHGW010000003">
    <property type="protein sequence ID" value="MBB6052089.1"/>
    <property type="molecule type" value="Genomic_DNA"/>
</dbReference>
<dbReference type="InterPro" id="IPR005482">
    <property type="entry name" value="Biotin_COase_C"/>
</dbReference>
<dbReference type="FunFam" id="3.30.1490.20:FF:000018">
    <property type="entry name" value="Biotin carboxylase"/>
    <property type="match status" value="1"/>
</dbReference>
<dbReference type="InterPro" id="IPR013815">
    <property type="entry name" value="ATP_grasp_subdomain_1"/>
</dbReference>
<evidence type="ECO:0000313" key="20">
    <source>
        <dbReference type="EMBL" id="MBB6052089.1"/>
    </source>
</evidence>
<dbReference type="InterPro" id="IPR016185">
    <property type="entry name" value="PreATP-grasp_dom_sf"/>
</dbReference>
<protein>
    <recommendedName>
        <fullName evidence="4 17">Biotin carboxylase</fullName>
        <ecNumber evidence="4 17">6.3.4.14</ecNumber>
    </recommendedName>
    <alternativeName>
        <fullName evidence="17">Acetyl-coenzyme A carboxylase biotin carboxylase subunit A</fullName>
    </alternativeName>
</protein>
<dbReference type="NCBIfam" id="NF006367">
    <property type="entry name" value="PRK08591.1"/>
    <property type="match status" value="1"/>
</dbReference>
<evidence type="ECO:0000256" key="11">
    <source>
        <dbReference type="ARBA" id="ARBA00022842"/>
    </source>
</evidence>
<evidence type="ECO:0000256" key="9">
    <source>
        <dbReference type="ARBA" id="ARBA00022832"/>
    </source>
</evidence>
<keyword evidence="21" id="KW-1185">Reference proteome</keyword>
<organism evidence="20 21">
    <name type="scientific">Armatimonas rosea</name>
    <dbReference type="NCBI Taxonomy" id="685828"/>
    <lineage>
        <taxon>Bacteria</taxon>
        <taxon>Bacillati</taxon>
        <taxon>Armatimonadota</taxon>
        <taxon>Armatimonadia</taxon>
        <taxon>Armatimonadales</taxon>
        <taxon>Armatimonadaceae</taxon>
        <taxon>Armatimonas</taxon>
    </lineage>
</organism>
<evidence type="ECO:0000313" key="21">
    <source>
        <dbReference type="Proteomes" id="UP000520814"/>
    </source>
</evidence>
<dbReference type="InterPro" id="IPR051602">
    <property type="entry name" value="ACC_Biotin_Carboxylase"/>
</dbReference>
<evidence type="ECO:0000256" key="13">
    <source>
        <dbReference type="ARBA" id="ARBA00023160"/>
    </source>
</evidence>
<evidence type="ECO:0000256" key="8">
    <source>
        <dbReference type="ARBA" id="ARBA00022741"/>
    </source>
</evidence>
<comment type="pathway">
    <text evidence="2 17">Lipid metabolism; malonyl-CoA biosynthesis; malonyl-CoA from acetyl-CoA: step 1/1.</text>
</comment>
<evidence type="ECO:0000259" key="18">
    <source>
        <dbReference type="PROSITE" id="PS50975"/>
    </source>
</evidence>
<feature type="domain" description="ATP-grasp" evidence="18">
    <location>
        <begin position="120"/>
        <end position="318"/>
    </location>
</feature>
<evidence type="ECO:0000256" key="6">
    <source>
        <dbReference type="ARBA" id="ARBA00022598"/>
    </source>
</evidence>
<dbReference type="FunFam" id="3.40.50.20:FF:000010">
    <property type="entry name" value="Propionyl-CoA carboxylase subunit alpha"/>
    <property type="match status" value="1"/>
</dbReference>
<dbReference type="PANTHER" id="PTHR48095:SF2">
    <property type="entry name" value="BIOTIN CARBOXYLASE, CHLOROPLASTIC"/>
    <property type="match status" value="1"/>
</dbReference>
<keyword evidence="5 17" id="KW-0444">Lipid biosynthesis</keyword>
<proteinExistence type="predicted"/>
<evidence type="ECO:0000256" key="12">
    <source>
        <dbReference type="ARBA" id="ARBA00023098"/>
    </source>
</evidence>
<sequence length="451" mass="49164">MFTKILIANRGEIAVRIIRACQEMGIKTVQIHSDADRDSLPVRLADETVCVGPGPSKDSYLNIPHIIAAALNTGAQAIHPGYGFLSEVASFAEICEQCGIKFIGPPITAIEKMGDKATARATAQAAGVPTVPGSEGILESEADALKLALQIGYPVIMKATAGGGGRGIRIVEDEDDLLKQFKVAQAEAEAAFGNGGLYLEKYIREMRHIEVQVLFDEHGNGIHLGERECSVQTVRHQKVVEEAPSPTLTYEQRMAIGAAAVKAGAAAGYANAGTVEFIYTPSGEFYFMEMNTRIQVEHPVTEFVTGVDLIQWQIRIAAGEPLSLKQEDIEWKGHSIECRVTAQDPAKNFAPSAGKMGEVLLPGGLGVRVDTQIYSNYTVPPYYDSNLAKVIVWGVDRDEAIRRMERCLSETRIEGLPTNISFLKQILADERYRTNDVSTKFLPKLMEELGL</sequence>
<dbReference type="Pfam" id="PF00289">
    <property type="entry name" value="Biotin_carb_N"/>
    <property type="match status" value="1"/>
</dbReference>
<dbReference type="PROSITE" id="PS00867">
    <property type="entry name" value="CPSASE_2"/>
    <property type="match status" value="1"/>
</dbReference>
<evidence type="ECO:0000256" key="4">
    <source>
        <dbReference type="ARBA" id="ARBA00013263"/>
    </source>
</evidence>
<reference evidence="20 21" key="1">
    <citation type="submission" date="2020-08" db="EMBL/GenBank/DDBJ databases">
        <title>Genomic Encyclopedia of Type Strains, Phase IV (KMG-IV): sequencing the most valuable type-strain genomes for metagenomic binning, comparative biology and taxonomic classification.</title>
        <authorList>
            <person name="Goeker M."/>
        </authorList>
    </citation>
    <scope>NUCLEOTIDE SEQUENCE [LARGE SCALE GENOMIC DNA]</scope>
    <source>
        <strain evidence="20 21">DSM 23562</strain>
    </source>
</reference>
<dbReference type="InterPro" id="IPR011054">
    <property type="entry name" value="Rudment_hybrid_motif"/>
</dbReference>